<keyword evidence="1" id="KW-1133">Transmembrane helix</keyword>
<keyword evidence="1" id="KW-0812">Transmembrane</keyword>
<evidence type="ECO:0000313" key="2">
    <source>
        <dbReference type="EMBL" id="KZP25076.1"/>
    </source>
</evidence>
<evidence type="ECO:0000256" key="1">
    <source>
        <dbReference type="SAM" id="Phobius"/>
    </source>
</evidence>
<gene>
    <name evidence="2" type="ORF">FIBSPDRAFT_918616</name>
</gene>
<evidence type="ECO:0008006" key="4">
    <source>
        <dbReference type="Google" id="ProtNLM"/>
    </source>
</evidence>
<sequence length="375" mass="41186">MTNAFVNAARKVYHPLHFDKGYNFTLYFIFAGALLGFVLARLQFIDIDGVFCNPKATAGGAAPGECYWYSMSLYRIGITLHLGCILPAAFLAIFQFTPVIRHKVTLYHRMAGYVIVTLVLVANAGAFIIAPHSFGGALTTQAGVGLLAILSTVGVFLAIYNIKRMQIDQHRKWMLRTWFYMGSIITLRLIMIITALIISEIPGAAYQTTPCPEIVSIYGSADAAYHFYPACEPANAALNPRNIVVVAANFNGNPVEIGAALGVAFPMAMWLAIFMHVVGVELYIMLTPREHERLRQVSWERQMARGYRNPGSAGLVLEMVGDMDPWTPEPRVATLAESVAVGAGSRRAASIEADKPSAANKRVDMHLLLRDITLF</sequence>
<dbReference type="Proteomes" id="UP000076532">
    <property type="component" value="Unassembled WGS sequence"/>
</dbReference>
<dbReference type="EMBL" id="KV417523">
    <property type="protein sequence ID" value="KZP25076.1"/>
    <property type="molecule type" value="Genomic_DNA"/>
</dbReference>
<accession>A0A166NJI9</accession>
<keyword evidence="1" id="KW-0472">Membrane</keyword>
<feature type="transmembrane region" description="Helical" evidence="1">
    <location>
        <begin position="78"/>
        <end position="99"/>
    </location>
</feature>
<dbReference type="Pfam" id="PF10067">
    <property type="entry name" value="DUF2306"/>
    <property type="match status" value="1"/>
</dbReference>
<feature type="transmembrane region" description="Helical" evidence="1">
    <location>
        <begin position="21"/>
        <end position="40"/>
    </location>
</feature>
<keyword evidence="3" id="KW-1185">Reference proteome</keyword>
<organism evidence="2 3">
    <name type="scientific">Athelia psychrophila</name>
    <dbReference type="NCBI Taxonomy" id="1759441"/>
    <lineage>
        <taxon>Eukaryota</taxon>
        <taxon>Fungi</taxon>
        <taxon>Dikarya</taxon>
        <taxon>Basidiomycota</taxon>
        <taxon>Agaricomycotina</taxon>
        <taxon>Agaricomycetes</taxon>
        <taxon>Agaricomycetidae</taxon>
        <taxon>Atheliales</taxon>
        <taxon>Atheliaceae</taxon>
        <taxon>Athelia</taxon>
    </lineage>
</organism>
<dbReference type="STRING" id="436010.A0A166NJI9"/>
<proteinExistence type="predicted"/>
<feature type="transmembrane region" description="Helical" evidence="1">
    <location>
        <begin position="259"/>
        <end position="286"/>
    </location>
</feature>
<reference evidence="2 3" key="1">
    <citation type="journal article" date="2016" name="Mol. Biol. Evol.">
        <title>Comparative Genomics of Early-Diverging Mushroom-Forming Fungi Provides Insights into the Origins of Lignocellulose Decay Capabilities.</title>
        <authorList>
            <person name="Nagy L.G."/>
            <person name="Riley R."/>
            <person name="Tritt A."/>
            <person name="Adam C."/>
            <person name="Daum C."/>
            <person name="Floudas D."/>
            <person name="Sun H."/>
            <person name="Yadav J.S."/>
            <person name="Pangilinan J."/>
            <person name="Larsson K.H."/>
            <person name="Matsuura K."/>
            <person name="Barry K."/>
            <person name="Labutti K."/>
            <person name="Kuo R."/>
            <person name="Ohm R.A."/>
            <person name="Bhattacharya S.S."/>
            <person name="Shirouzu T."/>
            <person name="Yoshinaga Y."/>
            <person name="Martin F.M."/>
            <person name="Grigoriev I.V."/>
            <person name="Hibbett D.S."/>
        </authorList>
    </citation>
    <scope>NUCLEOTIDE SEQUENCE [LARGE SCALE GENOMIC DNA]</scope>
    <source>
        <strain evidence="2 3">CBS 109695</strain>
    </source>
</reference>
<dbReference type="AlphaFoldDB" id="A0A166NJI9"/>
<feature type="transmembrane region" description="Helical" evidence="1">
    <location>
        <begin position="142"/>
        <end position="162"/>
    </location>
</feature>
<feature type="transmembrane region" description="Helical" evidence="1">
    <location>
        <begin position="111"/>
        <end position="130"/>
    </location>
</feature>
<dbReference type="OrthoDB" id="193478at2759"/>
<protein>
    <recommendedName>
        <fullName evidence="4">DUF2306 domain-containing protein</fullName>
    </recommendedName>
</protein>
<evidence type="ECO:0000313" key="3">
    <source>
        <dbReference type="Proteomes" id="UP000076532"/>
    </source>
</evidence>
<name>A0A166NJI9_9AGAM</name>
<dbReference type="InterPro" id="IPR018750">
    <property type="entry name" value="DUF2306_membrane"/>
</dbReference>
<feature type="transmembrane region" description="Helical" evidence="1">
    <location>
        <begin position="178"/>
        <end position="198"/>
    </location>
</feature>